<dbReference type="InterPro" id="IPR009875">
    <property type="entry name" value="PilZ_domain"/>
</dbReference>
<reference evidence="2 3" key="1">
    <citation type="submission" date="2019-07" db="EMBL/GenBank/DDBJ databases">
        <title>Insights of Desulfuromonas acetexigens electromicrobiology.</title>
        <authorList>
            <person name="Katuri K."/>
            <person name="Sapireddy V."/>
            <person name="Shaw D.R."/>
            <person name="Saikaly P."/>
        </authorList>
    </citation>
    <scope>NUCLEOTIDE SEQUENCE [LARGE SCALE GENOMIC DNA]</scope>
    <source>
        <strain evidence="2 3">2873</strain>
    </source>
</reference>
<dbReference type="AlphaFoldDB" id="A0A550JLE7"/>
<proteinExistence type="predicted"/>
<dbReference type="Gene3D" id="2.40.10.220">
    <property type="entry name" value="predicted glycosyltransferase like domains"/>
    <property type="match status" value="1"/>
</dbReference>
<protein>
    <submittedName>
        <fullName evidence="2">PilZ domain-containing protein</fullName>
    </submittedName>
</protein>
<dbReference type="RefSeq" id="WP_092053154.1">
    <property type="nucleotide sequence ID" value="NZ_FOJJ01000001.1"/>
</dbReference>
<keyword evidence="3" id="KW-1185">Reference proteome</keyword>
<dbReference type="EMBL" id="VJVV01000001">
    <property type="protein sequence ID" value="TRO84045.1"/>
    <property type="molecule type" value="Genomic_DNA"/>
</dbReference>
<evidence type="ECO:0000313" key="3">
    <source>
        <dbReference type="Proteomes" id="UP000317155"/>
    </source>
</evidence>
<dbReference type="OrthoDB" id="3078669at2"/>
<name>A0A550JLE7_9BACT</name>
<organism evidence="2 3">
    <name type="scientific">Trichloromonas acetexigens</name>
    <dbReference type="NCBI Taxonomy" id="38815"/>
    <lineage>
        <taxon>Bacteria</taxon>
        <taxon>Pseudomonadati</taxon>
        <taxon>Thermodesulfobacteriota</taxon>
        <taxon>Desulfuromonadia</taxon>
        <taxon>Desulfuromonadales</taxon>
        <taxon>Trichloromonadaceae</taxon>
        <taxon>Trichloromonas</taxon>
    </lineage>
</organism>
<comment type="caution">
    <text evidence="2">The sequence shown here is derived from an EMBL/GenBank/DDBJ whole genome shotgun (WGS) entry which is preliminary data.</text>
</comment>
<sequence length="119" mass="13499">MGSEMVQRKSQRKQTVFYLEVVDVEIDQPTGRLVDLTAEGLMLIHEQPLAINRLYQLRILLPKKLGGASQVECTAECRWCRPSVNTDFFDAGLRIVDLSEEDAARIDMIMKYYSFGGAV</sequence>
<dbReference type="Proteomes" id="UP000317155">
    <property type="component" value="Unassembled WGS sequence"/>
</dbReference>
<gene>
    <name evidence="2" type="ORF">FL622_02365</name>
</gene>
<evidence type="ECO:0000313" key="2">
    <source>
        <dbReference type="EMBL" id="TRO84045.1"/>
    </source>
</evidence>
<feature type="domain" description="PilZ" evidence="1">
    <location>
        <begin position="7"/>
        <end position="107"/>
    </location>
</feature>
<dbReference type="Pfam" id="PF07238">
    <property type="entry name" value="PilZ"/>
    <property type="match status" value="1"/>
</dbReference>
<accession>A0A550JLE7</accession>
<evidence type="ECO:0000259" key="1">
    <source>
        <dbReference type="Pfam" id="PF07238"/>
    </source>
</evidence>
<dbReference type="GO" id="GO:0035438">
    <property type="term" value="F:cyclic-di-GMP binding"/>
    <property type="evidence" value="ECO:0007669"/>
    <property type="project" value="InterPro"/>
</dbReference>